<evidence type="ECO:0000313" key="2">
    <source>
        <dbReference type="Proteomes" id="UP001493487"/>
    </source>
</evidence>
<dbReference type="Proteomes" id="UP001493487">
    <property type="component" value="Unassembled WGS sequence"/>
</dbReference>
<dbReference type="Gene3D" id="3.40.390.10">
    <property type="entry name" value="Collagenase (Catalytic Domain)"/>
    <property type="match status" value="1"/>
</dbReference>
<keyword evidence="2" id="KW-1185">Reference proteome</keyword>
<organism evidence="1 2">
    <name type="scientific">Cohnella silvisoli</name>
    <dbReference type="NCBI Taxonomy" id="2873699"/>
    <lineage>
        <taxon>Bacteria</taxon>
        <taxon>Bacillati</taxon>
        <taxon>Bacillota</taxon>
        <taxon>Bacilli</taxon>
        <taxon>Bacillales</taxon>
        <taxon>Paenibacillaceae</taxon>
        <taxon>Cohnella</taxon>
    </lineage>
</organism>
<comment type="caution">
    <text evidence="1">The sequence shown here is derived from an EMBL/GenBank/DDBJ whole genome shotgun (WGS) entry which is preliminary data.</text>
</comment>
<evidence type="ECO:0000313" key="1">
    <source>
        <dbReference type="EMBL" id="MEQ4481090.1"/>
    </source>
</evidence>
<dbReference type="RefSeq" id="WP_232182439.1">
    <property type="nucleotide sequence ID" value="NZ_JAIOAP010000001.1"/>
</dbReference>
<sequence>MNCSETPRKMMYDYRFFENGKKAGQLFYIKKMEGYSMYKKLSMSLLLTLGLFMAYVSSASALVNYGSVSGWMAQTGVDKIGFFGPSDIKLYLTKNSNWAMSDADFSTYVTHALSTWSSVTNKTSSTGTSSNYVMGFGGIGRSDADSLGYPSNALGATAWTSSTQYGYGTAYSGTVSFNVYSISRSFAHMIWDTSGVGQTSNLTANAWKNVFAHEHGHGLGYSGHSANSTKDLMWESTLSYTDWGTIGPTTYDQGHMNIVY</sequence>
<protein>
    <recommendedName>
        <fullName evidence="3">Peptidase M10 metallopeptidase domain-containing protein</fullName>
    </recommendedName>
</protein>
<dbReference type="SUPFAM" id="SSF55486">
    <property type="entry name" value="Metalloproteases ('zincins'), catalytic domain"/>
    <property type="match status" value="1"/>
</dbReference>
<dbReference type="EMBL" id="JASKHM010000001">
    <property type="protein sequence ID" value="MEQ4481090.1"/>
    <property type="molecule type" value="Genomic_DNA"/>
</dbReference>
<proteinExistence type="predicted"/>
<gene>
    <name evidence="1" type="ORF">QJS35_01640</name>
</gene>
<reference evidence="1 2" key="1">
    <citation type="journal article" date="2023" name="Genome Announc.">
        <title>Pan-Genome Analyses of the Genus Cohnella and Proposal of the Novel Species Cohnella silvisoli sp. nov., Isolated from Forest Soil.</title>
        <authorList>
            <person name="Wang C."/>
            <person name="Mao L."/>
            <person name="Bao G."/>
            <person name="Zhu H."/>
        </authorList>
    </citation>
    <scope>NUCLEOTIDE SEQUENCE [LARGE SCALE GENOMIC DNA]</scope>
    <source>
        <strain evidence="1 2">NL03-T5-1</strain>
    </source>
</reference>
<name>A0ABV1KMB8_9BACL</name>
<accession>A0ABV1KMB8</accession>
<evidence type="ECO:0008006" key="3">
    <source>
        <dbReference type="Google" id="ProtNLM"/>
    </source>
</evidence>
<dbReference type="InterPro" id="IPR024079">
    <property type="entry name" value="MetalloPept_cat_dom_sf"/>
</dbReference>